<protein>
    <recommendedName>
        <fullName evidence="1">Pyridoxamine 5'-phosphate oxidase N-terminal domain-containing protein</fullName>
    </recommendedName>
</protein>
<dbReference type="InterPro" id="IPR024029">
    <property type="entry name" value="Pyridox_Oxase_FMN-dep"/>
</dbReference>
<evidence type="ECO:0000313" key="3">
    <source>
        <dbReference type="Proteomes" id="UP000315677"/>
    </source>
</evidence>
<proteinExistence type="predicted"/>
<sequence>MTRVLHSEDELREFVEAPHHTIADKAIDHVDAESRRFIEASPFFLLATAADDGSCDVSPRGDTPGSVLVLDDRTLAFGDRKGNRRLDSLRNILRQPRVGMLFLVPGTGETLRVNGTARIVADAPYLPRLAVQGVAPQLAVEVGVEELFLHCAKAFARSALWRPATWPAAGTVPTAGQIARSQSGTTTPASVIDAALREDERVNQY</sequence>
<gene>
    <name evidence="2" type="ORF">FB558_3513</name>
</gene>
<evidence type="ECO:0000313" key="2">
    <source>
        <dbReference type="EMBL" id="TQM10988.1"/>
    </source>
</evidence>
<dbReference type="PANTHER" id="PTHR42815">
    <property type="entry name" value="FAD-BINDING, PUTATIVE (AFU_ORTHOLOGUE AFUA_6G07600)-RELATED"/>
    <property type="match status" value="1"/>
</dbReference>
<organism evidence="2 3">
    <name type="scientific">Pseudonocardia kunmingensis</name>
    <dbReference type="NCBI Taxonomy" id="630975"/>
    <lineage>
        <taxon>Bacteria</taxon>
        <taxon>Bacillati</taxon>
        <taxon>Actinomycetota</taxon>
        <taxon>Actinomycetes</taxon>
        <taxon>Pseudonocardiales</taxon>
        <taxon>Pseudonocardiaceae</taxon>
        <taxon>Pseudonocardia</taxon>
    </lineage>
</organism>
<reference evidence="2 3" key="1">
    <citation type="submission" date="2019-06" db="EMBL/GenBank/DDBJ databases">
        <title>Sequencing the genomes of 1000 actinobacteria strains.</title>
        <authorList>
            <person name="Klenk H.-P."/>
        </authorList>
    </citation>
    <scope>NUCLEOTIDE SEQUENCE [LARGE SCALE GENOMIC DNA]</scope>
    <source>
        <strain evidence="2 3">DSM 45301</strain>
    </source>
</reference>
<accession>A0A543DNV0</accession>
<evidence type="ECO:0000259" key="1">
    <source>
        <dbReference type="Pfam" id="PF01243"/>
    </source>
</evidence>
<dbReference type="InterPro" id="IPR011576">
    <property type="entry name" value="Pyridox_Oxase_N"/>
</dbReference>
<name>A0A543DNV0_9PSEU</name>
<dbReference type="InterPro" id="IPR012349">
    <property type="entry name" value="Split_barrel_FMN-bd"/>
</dbReference>
<dbReference type="Proteomes" id="UP000315677">
    <property type="component" value="Unassembled WGS sequence"/>
</dbReference>
<dbReference type="NCBIfam" id="TIGR04025">
    <property type="entry name" value="PPOX_FMN_DR2398"/>
    <property type="match status" value="1"/>
</dbReference>
<dbReference type="Gene3D" id="2.30.110.10">
    <property type="entry name" value="Electron Transport, Fmn-binding Protein, Chain A"/>
    <property type="match status" value="1"/>
</dbReference>
<dbReference type="Pfam" id="PF01243">
    <property type="entry name" value="PNPOx_N"/>
    <property type="match status" value="1"/>
</dbReference>
<dbReference type="AlphaFoldDB" id="A0A543DNV0"/>
<feature type="domain" description="Pyridoxamine 5'-phosphate oxidase N-terminal" evidence="1">
    <location>
        <begin position="31"/>
        <end position="145"/>
    </location>
</feature>
<dbReference type="RefSeq" id="WP_142054760.1">
    <property type="nucleotide sequence ID" value="NZ_VFPA01000002.1"/>
</dbReference>
<keyword evidence="3" id="KW-1185">Reference proteome</keyword>
<comment type="caution">
    <text evidence="2">The sequence shown here is derived from an EMBL/GenBank/DDBJ whole genome shotgun (WGS) entry which is preliminary data.</text>
</comment>
<dbReference type="EMBL" id="VFPA01000002">
    <property type="protein sequence ID" value="TQM10988.1"/>
    <property type="molecule type" value="Genomic_DNA"/>
</dbReference>
<dbReference type="SUPFAM" id="SSF50475">
    <property type="entry name" value="FMN-binding split barrel"/>
    <property type="match status" value="1"/>
</dbReference>
<dbReference type="PANTHER" id="PTHR42815:SF2">
    <property type="entry name" value="FAD-BINDING, PUTATIVE (AFU_ORTHOLOGUE AFUA_6G07600)-RELATED"/>
    <property type="match status" value="1"/>
</dbReference>
<dbReference type="OrthoDB" id="9790331at2"/>